<dbReference type="EMBL" id="JARKIB010000050">
    <property type="protein sequence ID" value="KAJ7755179.1"/>
    <property type="molecule type" value="Genomic_DNA"/>
</dbReference>
<evidence type="ECO:0008006" key="6">
    <source>
        <dbReference type="Google" id="ProtNLM"/>
    </source>
</evidence>
<keyword evidence="5" id="KW-1185">Reference proteome</keyword>
<feature type="signal peptide" evidence="3">
    <location>
        <begin position="1"/>
        <end position="35"/>
    </location>
</feature>
<keyword evidence="3" id="KW-0732">Signal</keyword>
<keyword evidence="2" id="KW-1133">Transmembrane helix</keyword>
<accession>A0AAD7NCN2</accession>
<evidence type="ECO:0000256" key="3">
    <source>
        <dbReference type="SAM" id="SignalP"/>
    </source>
</evidence>
<feature type="transmembrane region" description="Helical" evidence="2">
    <location>
        <begin position="83"/>
        <end position="109"/>
    </location>
</feature>
<gene>
    <name evidence="4" type="ORF">B0H16DRAFT_1541330</name>
</gene>
<keyword evidence="2" id="KW-0472">Membrane</keyword>
<evidence type="ECO:0000256" key="2">
    <source>
        <dbReference type="SAM" id="Phobius"/>
    </source>
</evidence>
<evidence type="ECO:0000313" key="4">
    <source>
        <dbReference type="EMBL" id="KAJ7755179.1"/>
    </source>
</evidence>
<name>A0AAD7NCN2_9AGAR</name>
<dbReference type="AlphaFoldDB" id="A0AAD7NCN2"/>
<protein>
    <recommendedName>
        <fullName evidence="6">Transmembrane protein</fullName>
    </recommendedName>
</protein>
<feature type="chain" id="PRO_5042249928" description="Transmembrane protein" evidence="3">
    <location>
        <begin position="36"/>
        <end position="380"/>
    </location>
</feature>
<feature type="region of interest" description="Disordered" evidence="1">
    <location>
        <begin position="329"/>
        <end position="380"/>
    </location>
</feature>
<feature type="region of interest" description="Disordered" evidence="1">
    <location>
        <begin position="210"/>
        <end position="302"/>
    </location>
</feature>
<dbReference type="Proteomes" id="UP001215598">
    <property type="component" value="Unassembled WGS sequence"/>
</dbReference>
<organism evidence="4 5">
    <name type="scientific">Mycena metata</name>
    <dbReference type="NCBI Taxonomy" id="1033252"/>
    <lineage>
        <taxon>Eukaryota</taxon>
        <taxon>Fungi</taxon>
        <taxon>Dikarya</taxon>
        <taxon>Basidiomycota</taxon>
        <taxon>Agaricomycotina</taxon>
        <taxon>Agaricomycetes</taxon>
        <taxon>Agaricomycetidae</taxon>
        <taxon>Agaricales</taxon>
        <taxon>Marasmiineae</taxon>
        <taxon>Mycenaceae</taxon>
        <taxon>Mycena</taxon>
    </lineage>
</organism>
<evidence type="ECO:0000313" key="5">
    <source>
        <dbReference type="Proteomes" id="UP001215598"/>
    </source>
</evidence>
<reference evidence="4" key="1">
    <citation type="submission" date="2023-03" db="EMBL/GenBank/DDBJ databases">
        <title>Massive genome expansion in bonnet fungi (Mycena s.s.) driven by repeated elements and novel gene families across ecological guilds.</title>
        <authorList>
            <consortium name="Lawrence Berkeley National Laboratory"/>
            <person name="Harder C.B."/>
            <person name="Miyauchi S."/>
            <person name="Viragh M."/>
            <person name="Kuo A."/>
            <person name="Thoen E."/>
            <person name="Andreopoulos B."/>
            <person name="Lu D."/>
            <person name="Skrede I."/>
            <person name="Drula E."/>
            <person name="Henrissat B."/>
            <person name="Morin E."/>
            <person name="Kohler A."/>
            <person name="Barry K."/>
            <person name="LaButti K."/>
            <person name="Morin E."/>
            <person name="Salamov A."/>
            <person name="Lipzen A."/>
            <person name="Mereny Z."/>
            <person name="Hegedus B."/>
            <person name="Baldrian P."/>
            <person name="Stursova M."/>
            <person name="Weitz H."/>
            <person name="Taylor A."/>
            <person name="Grigoriev I.V."/>
            <person name="Nagy L.G."/>
            <person name="Martin F."/>
            <person name="Kauserud H."/>
        </authorList>
    </citation>
    <scope>NUCLEOTIDE SEQUENCE</scope>
    <source>
        <strain evidence="4">CBHHK182m</strain>
    </source>
</reference>
<keyword evidence="2" id="KW-0812">Transmembrane</keyword>
<evidence type="ECO:0000256" key="1">
    <source>
        <dbReference type="SAM" id="MobiDB-lite"/>
    </source>
</evidence>
<feature type="compositionally biased region" description="Polar residues" evidence="1">
    <location>
        <begin position="215"/>
        <end position="226"/>
    </location>
</feature>
<proteinExistence type="predicted"/>
<comment type="caution">
    <text evidence="4">The sequence shown here is derived from an EMBL/GenBank/DDBJ whole genome shotgun (WGS) entry which is preliminary data.</text>
</comment>
<feature type="compositionally biased region" description="Polar residues" evidence="1">
    <location>
        <begin position="354"/>
        <end position="380"/>
    </location>
</feature>
<sequence length="380" mass="40668">MTQPSCGTPFTPPTMKPRSWASLAVFLCLCETVAALSVDTDPLFSLPVRGAWKEGRQPGNIGWDLEAPSTTLSKRAAVLDRSLTISIIVGVIGGVAMVVALILGLLLVLRKQRERQRIRDLARSAVKGPPPLFPSTVIPLSPPAETFAPASKEHPYAYQHLPPASPDPVESRRPTNLQSAWFLDEEESKRNEQTVTSGVAFIGEGTVVIEPSGPKNAQSYSATNSKPFPPDPTSVQIPNRSESLHGRTKSSTRTLPPPVLQPIHESQPPGQPSSGVISPRPRGSSLGTGSRPLPIQPPPAAGLHLASVSEDIRPVSRFSMSPVARSFPSRLAFSPTSSRSSSSRRHTRVPGIGSLSTLVKSPTWTSTTQQPMSDQETSTT</sequence>